<sequence>MTNTFANEYFSDDTQRFLAALSSSDFLGDYSSLQNAAGESVLNSDDPSAALSPFSSVDFGAEDLTQMPELLTTVPPLTAIDQKPSPSTLFGMARAATNSSDTSPTSTLNTSRLTGTPETSVGAAPRSSSSSRDSSPNFQYGGQRPATAAFITEQEKRKVLDDDSDDDLSETESKRRDTNTAEPEDGKKKPGRKLMTAEPSSKRKAQNRAAQRAFRERKEKHLRDLESRVAELENDAHSMTTENQFLKKQVDRLQSELKEYRKRQSLSSSVKTSPNSGHNYVTPFTFEFPLFGADPKFSQQNAKQSPVSQQGQAKPGQAHPRSAATSPMASIPFGQTMFSAYSPSSTITSSSSSPGLTATGATTSVKQSPACPIPKSSLYGNDEDDFCAQLSMACGTRENPIPKAHTNSILSPPSFENDLFSEYREPIFSTNDEDFNLPELTPDGVLDNVGELNDTVSGSGASKDDDMVVPADNKPLMSCTALWDRISMHPKFGDLDIDGLCSELRTKAKCSESGVVVTEADLNAVLKKIDSNA</sequence>
<dbReference type="FunFam" id="1.20.5.170:FF:000067">
    <property type="entry name" value="BZIP transcription factor"/>
    <property type="match status" value="1"/>
</dbReference>
<evidence type="ECO:0000259" key="5">
    <source>
        <dbReference type="PROSITE" id="PS50217"/>
    </source>
</evidence>
<protein>
    <recommendedName>
        <fullName evidence="5">BZIP domain-containing protein</fullName>
    </recommendedName>
</protein>
<dbReference type="OrthoDB" id="5380163at2759"/>
<feature type="region of interest" description="Disordered" evidence="4">
    <location>
        <begin position="95"/>
        <end position="236"/>
    </location>
</feature>
<feature type="region of interest" description="Disordered" evidence="4">
    <location>
        <begin position="344"/>
        <end position="370"/>
    </location>
</feature>
<keyword evidence="7" id="KW-1185">Reference proteome</keyword>
<dbReference type="Proteomes" id="UP000094385">
    <property type="component" value="Unassembled WGS sequence"/>
</dbReference>
<feature type="compositionally biased region" description="Basic and acidic residues" evidence="4">
    <location>
        <begin position="213"/>
        <end position="236"/>
    </location>
</feature>
<dbReference type="STRING" id="675824.A0A1E3PY56"/>
<feature type="compositionally biased region" description="Polar residues" evidence="4">
    <location>
        <begin position="297"/>
        <end position="312"/>
    </location>
</feature>
<dbReference type="GO" id="GO:0034599">
    <property type="term" value="P:cellular response to oxidative stress"/>
    <property type="evidence" value="ECO:0007669"/>
    <property type="project" value="UniProtKB-ARBA"/>
</dbReference>
<dbReference type="Gene3D" id="1.20.5.170">
    <property type="match status" value="1"/>
</dbReference>
<feature type="region of interest" description="Disordered" evidence="4">
    <location>
        <begin position="295"/>
        <end position="329"/>
    </location>
</feature>
<dbReference type="CDD" id="cd14688">
    <property type="entry name" value="bZIP_YAP"/>
    <property type="match status" value="1"/>
</dbReference>
<dbReference type="GO" id="GO:0000976">
    <property type="term" value="F:transcription cis-regulatory region binding"/>
    <property type="evidence" value="ECO:0007669"/>
    <property type="project" value="InterPro"/>
</dbReference>
<dbReference type="PROSITE" id="PS00036">
    <property type="entry name" value="BZIP_BASIC"/>
    <property type="match status" value="1"/>
</dbReference>
<dbReference type="GO" id="GO:0005737">
    <property type="term" value="C:cytoplasm"/>
    <property type="evidence" value="ECO:0007669"/>
    <property type="project" value="UniProtKB-SubCell"/>
</dbReference>
<accession>A0A1E3PY56</accession>
<feature type="compositionally biased region" description="Low complexity" evidence="4">
    <location>
        <begin position="126"/>
        <end position="135"/>
    </location>
</feature>
<comment type="subcellular location">
    <subcellularLocation>
        <location evidence="2">Cytoplasm</location>
    </subcellularLocation>
    <subcellularLocation>
        <location evidence="1">Nucleus</location>
    </subcellularLocation>
</comment>
<dbReference type="Pfam" id="PF00170">
    <property type="entry name" value="bZIP_1"/>
    <property type="match status" value="1"/>
</dbReference>
<evidence type="ECO:0000313" key="7">
    <source>
        <dbReference type="Proteomes" id="UP000094385"/>
    </source>
</evidence>
<feature type="compositionally biased region" description="Low complexity" evidence="4">
    <location>
        <begin position="344"/>
        <end position="364"/>
    </location>
</feature>
<dbReference type="AlphaFoldDB" id="A0A1E3PY56"/>
<gene>
    <name evidence="6" type="ORF">LIPSTDRAFT_5850</name>
</gene>
<proteinExistence type="predicted"/>
<dbReference type="GO" id="GO:0090575">
    <property type="term" value="C:RNA polymerase II transcription regulator complex"/>
    <property type="evidence" value="ECO:0007669"/>
    <property type="project" value="TreeGrafter"/>
</dbReference>
<feature type="compositionally biased region" description="Basic and acidic residues" evidence="4">
    <location>
        <begin position="171"/>
        <end position="188"/>
    </location>
</feature>
<dbReference type="SUPFAM" id="SSF111430">
    <property type="entry name" value="YAP1 redox domain"/>
    <property type="match status" value="1"/>
</dbReference>
<organism evidence="6 7">
    <name type="scientific">Lipomyces starkeyi NRRL Y-11557</name>
    <dbReference type="NCBI Taxonomy" id="675824"/>
    <lineage>
        <taxon>Eukaryota</taxon>
        <taxon>Fungi</taxon>
        <taxon>Dikarya</taxon>
        <taxon>Ascomycota</taxon>
        <taxon>Saccharomycotina</taxon>
        <taxon>Lipomycetes</taxon>
        <taxon>Lipomycetales</taxon>
        <taxon>Lipomycetaceae</taxon>
        <taxon>Lipomyces</taxon>
    </lineage>
</organism>
<dbReference type="PROSITE" id="PS50217">
    <property type="entry name" value="BZIP"/>
    <property type="match status" value="1"/>
</dbReference>
<dbReference type="Gene3D" id="1.10.238.100">
    <property type="entry name" value="YAP1 redox domain. Chain B"/>
    <property type="match status" value="1"/>
</dbReference>
<evidence type="ECO:0000313" key="6">
    <source>
        <dbReference type="EMBL" id="ODQ70383.1"/>
    </source>
</evidence>
<dbReference type="InterPro" id="IPR050936">
    <property type="entry name" value="AP-1-like"/>
</dbReference>
<reference evidence="6 7" key="1">
    <citation type="journal article" date="2016" name="Proc. Natl. Acad. Sci. U.S.A.">
        <title>Comparative genomics of biotechnologically important yeasts.</title>
        <authorList>
            <person name="Riley R."/>
            <person name="Haridas S."/>
            <person name="Wolfe K.H."/>
            <person name="Lopes M.R."/>
            <person name="Hittinger C.T."/>
            <person name="Goeker M."/>
            <person name="Salamov A.A."/>
            <person name="Wisecaver J.H."/>
            <person name="Long T.M."/>
            <person name="Calvey C.H."/>
            <person name="Aerts A.L."/>
            <person name="Barry K.W."/>
            <person name="Choi C."/>
            <person name="Clum A."/>
            <person name="Coughlan A.Y."/>
            <person name="Deshpande S."/>
            <person name="Douglass A.P."/>
            <person name="Hanson S.J."/>
            <person name="Klenk H.-P."/>
            <person name="LaButti K.M."/>
            <person name="Lapidus A."/>
            <person name="Lindquist E.A."/>
            <person name="Lipzen A.M."/>
            <person name="Meier-Kolthoff J.P."/>
            <person name="Ohm R.A."/>
            <person name="Otillar R.P."/>
            <person name="Pangilinan J.L."/>
            <person name="Peng Y."/>
            <person name="Rokas A."/>
            <person name="Rosa C.A."/>
            <person name="Scheuner C."/>
            <person name="Sibirny A.A."/>
            <person name="Slot J.C."/>
            <person name="Stielow J.B."/>
            <person name="Sun H."/>
            <person name="Kurtzman C.P."/>
            <person name="Blackwell M."/>
            <person name="Grigoriev I.V."/>
            <person name="Jeffries T.W."/>
        </authorList>
    </citation>
    <scope>NUCLEOTIDE SEQUENCE [LARGE SCALE GENOMIC DNA]</scope>
    <source>
        <strain evidence="6 7">NRRL Y-11557</strain>
    </source>
</reference>
<dbReference type="SMART" id="SM00338">
    <property type="entry name" value="BRLZ"/>
    <property type="match status" value="1"/>
</dbReference>
<evidence type="ECO:0000256" key="1">
    <source>
        <dbReference type="ARBA" id="ARBA00004123"/>
    </source>
</evidence>
<keyword evidence="3" id="KW-0539">Nucleus</keyword>
<evidence type="ECO:0000256" key="3">
    <source>
        <dbReference type="ARBA" id="ARBA00023242"/>
    </source>
</evidence>
<feature type="compositionally biased region" description="Polar residues" evidence="4">
    <location>
        <begin position="96"/>
        <end position="119"/>
    </location>
</feature>
<name>A0A1E3PY56_LIPST</name>
<dbReference type="InterPro" id="IPR046347">
    <property type="entry name" value="bZIP_sf"/>
</dbReference>
<dbReference type="EMBL" id="KV454300">
    <property type="protein sequence ID" value="ODQ70383.1"/>
    <property type="molecule type" value="Genomic_DNA"/>
</dbReference>
<dbReference type="PANTHER" id="PTHR40621:SF6">
    <property type="entry name" value="AP-1-LIKE TRANSCRIPTION FACTOR YAP1-RELATED"/>
    <property type="match status" value="1"/>
</dbReference>
<dbReference type="InterPro" id="IPR013910">
    <property type="entry name" value="TF_PAP1"/>
</dbReference>
<dbReference type="PANTHER" id="PTHR40621">
    <property type="entry name" value="TRANSCRIPTION FACTOR KAPC-RELATED"/>
    <property type="match status" value="1"/>
</dbReference>
<evidence type="ECO:0000256" key="2">
    <source>
        <dbReference type="ARBA" id="ARBA00004496"/>
    </source>
</evidence>
<dbReference type="InterPro" id="IPR004827">
    <property type="entry name" value="bZIP"/>
</dbReference>
<dbReference type="Pfam" id="PF08601">
    <property type="entry name" value="PAP1"/>
    <property type="match status" value="1"/>
</dbReference>
<dbReference type="SUPFAM" id="SSF57959">
    <property type="entry name" value="Leucine zipper domain"/>
    <property type="match status" value="1"/>
</dbReference>
<feature type="domain" description="BZIP" evidence="5">
    <location>
        <begin position="197"/>
        <end position="260"/>
    </location>
</feature>
<evidence type="ECO:0000256" key="4">
    <source>
        <dbReference type="SAM" id="MobiDB-lite"/>
    </source>
</evidence>
<dbReference type="InterPro" id="IPR023167">
    <property type="entry name" value="Yap1_redox_dom_sf"/>
</dbReference>
<dbReference type="GO" id="GO:0001228">
    <property type="term" value="F:DNA-binding transcription activator activity, RNA polymerase II-specific"/>
    <property type="evidence" value="ECO:0007669"/>
    <property type="project" value="TreeGrafter"/>
</dbReference>